<sequence>MDFRSSNPTHNAPVDARPAPPGNPIPRANSSDLHRYPGSFNIHPHGYGLLEGHVLPDEYVFPPGYILPPGYFIPPQIPNIPVVEEDSHKKTVEHSAMSLDFSLIETWQNYAEAHRPSSPSLGAATQTTCILPCVCATPPDVPHAQSCPVPHQVQARDPSTAPLQPPRAPIYDITTNWETIIDYVVCARWLRQYGNDRWLGGIRQEQLWAFLKYIRWELRIETDTLRRETGTWLRSVRRVPRLETGEDQRDLYFCGRWLREHGNDRWARGVMHGQLWAFLKFVKRQLGIEWGTASGLLAIPDFRGVDDIGPQAL</sequence>
<reference evidence="2 3" key="1">
    <citation type="submission" date="2020-01" db="EMBL/GenBank/DDBJ databases">
        <authorList>
            <consortium name="DOE Joint Genome Institute"/>
            <person name="Haridas S."/>
            <person name="Albert R."/>
            <person name="Binder M."/>
            <person name="Bloem J."/>
            <person name="Labutti K."/>
            <person name="Salamov A."/>
            <person name="Andreopoulos B."/>
            <person name="Baker S.E."/>
            <person name="Barry K."/>
            <person name="Bills G."/>
            <person name="Bluhm B.H."/>
            <person name="Cannon C."/>
            <person name="Castanera R."/>
            <person name="Culley D.E."/>
            <person name="Daum C."/>
            <person name="Ezra D."/>
            <person name="Gonzalez J.B."/>
            <person name="Henrissat B."/>
            <person name="Kuo A."/>
            <person name="Liang C."/>
            <person name="Lipzen A."/>
            <person name="Lutzoni F."/>
            <person name="Magnuson J."/>
            <person name="Mondo S."/>
            <person name="Nolan M."/>
            <person name="Ohm R."/>
            <person name="Pangilinan J."/>
            <person name="Park H.-J.H."/>
            <person name="Ramirez L."/>
            <person name="Alfaro M."/>
            <person name="Sun H."/>
            <person name="Tritt A."/>
            <person name="Yoshinaga Y."/>
            <person name="Zwiers L.-H.L."/>
            <person name="Turgeon B.G."/>
            <person name="Goodwin S.B."/>
            <person name="Spatafora J.W."/>
            <person name="Crous P.W."/>
            <person name="Grigoriev I.V."/>
        </authorList>
    </citation>
    <scope>NUCLEOTIDE SEQUENCE [LARGE SCALE GENOMIC DNA]</scope>
    <source>
        <strain evidence="2 3">CBS 611.86</strain>
    </source>
</reference>
<keyword evidence="3" id="KW-1185">Reference proteome</keyword>
<comment type="caution">
    <text evidence="2">The sequence shown here is derived from an EMBL/GenBank/DDBJ whole genome shotgun (WGS) entry which is preliminary data.</text>
</comment>
<name>A0A7C8M962_9PLEO</name>
<dbReference type="AlphaFoldDB" id="A0A7C8M962"/>
<gene>
    <name evidence="2" type="ORF">BDV95DRAFT_594999</name>
</gene>
<protein>
    <submittedName>
        <fullName evidence="2">Uncharacterized protein</fullName>
    </submittedName>
</protein>
<evidence type="ECO:0000256" key="1">
    <source>
        <dbReference type="SAM" id="MobiDB-lite"/>
    </source>
</evidence>
<dbReference type="Proteomes" id="UP000481861">
    <property type="component" value="Unassembled WGS sequence"/>
</dbReference>
<feature type="compositionally biased region" description="Polar residues" evidence="1">
    <location>
        <begin position="1"/>
        <end position="10"/>
    </location>
</feature>
<feature type="region of interest" description="Disordered" evidence="1">
    <location>
        <begin position="147"/>
        <end position="167"/>
    </location>
</feature>
<evidence type="ECO:0000313" key="3">
    <source>
        <dbReference type="Proteomes" id="UP000481861"/>
    </source>
</evidence>
<feature type="region of interest" description="Disordered" evidence="1">
    <location>
        <begin position="1"/>
        <end position="32"/>
    </location>
</feature>
<evidence type="ECO:0000313" key="2">
    <source>
        <dbReference type="EMBL" id="KAF2871101.1"/>
    </source>
</evidence>
<accession>A0A7C8M962</accession>
<organism evidence="2 3">
    <name type="scientific">Massariosphaeria phaeospora</name>
    <dbReference type="NCBI Taxonomy" id="100035"/>
    <lineage>
        <taxon>Eukaryota</taxon>
        <taxon>Fungi</taxon>
        <taxon>Dikarya</taxon>
        <taxon>Ascomycota</taxon>
        <taxon>Pezizomycotina</taxon>
        <taxon>Dothideomycetes</taxon>
        <taxon>Pleosporomycetidae</taxon>
        <taxon>Pleosporales</taxon>
        <taxon>Pleosporales incertae sedis</taxon>
        <taxon>Massariosphaeria</taxon>
    </lineage>
</organism>
<dbReference type="EMBL" id="JAADJZ010000012">
    <property type="protein sequence ID" value="KAF2871101.1"/>
    <property type="molecule type" value="Genomic_DNA"/>
</dbReference>
<proteinExistence type="predicted"/>